<dbReference type="OrthoDB" id="440160at2759"/>
<keyword evidence="5" id="KW-1185">Reference proteome</keyword>
<dbReference type="Gene3D" id="3.40.50.10320">
    <property type="entry name" value="LmbE-like"/>
    <property type="match status" value="1"/>
</dbReference>
<dbReference type="GO" id="GO:0005783">
    <property type="term" value="C:endoplasmic reticulum"/>
    <property type="evidence" value="ECO:0007669"/>
    <property type="project" value="TreeGrafter"/>
</dbReference>
<dbReference type="PANTHER" id="PTHR12993">
    <property type="entry name" value="N-ACETYLGLUCOSAMINYL-PHOSPHATIDYLINOSITOL DE-N-ACETYLASE-RELATED"/>
    <property type="match status" value="1"/>
</dbReference>
<sequence length="262" mass="29210">MFAASLWTLVFALIAAVLYFPASLEPVTFGPRTLLVVAHPDDECMFFAPTVLSLTNRGAEVHVISLSVGNANGLGSIRAAEFDASLDVLQVPSHRRRAFDHPNLQDNITDTWDAATIVEVTRPYVTAHNITTILTFDRRGVSSHPNHKSLSHGLKYMVETSALDVARPRLYSLISVPLGIKYLSILAPLQAHLDIYMSSLMGGSSPPNARMPLVFVSDVTRYLTALRAMRQHASQLVWFRWLFVLFSRYMWVNEWVELSAAV</sequence>
<dbReference type="InterPro" id="IPR024078">
    <property type="entry name" value="LmbE-like_dom_sf"/>
</dbReference>
<evidence type="ECO:0000313" key="4">
    <source>
        <dbReference type="EMBL" id="KIY47889.1"/>
    </source>
</evidence>
<evidence type="ECO:0000256" key="3">
    <source>
        <dbReference type="SAM" id="SignalP"/>
    </source>
</evidence>
<proteinExistence type="inferred from homology"/>
<keyword evidence="3" id="KW-0732">Signal</keyword>
<feature type="chain" id="PRO_5002316208" description="N-acetylglucosaminylphosphatidylinositol deacetylase" evidence="3">
    <location>
        <begin position="25"/>
        <end position="262"/>
    </location>
</feature>
<dbReference type="UniPathway" id="UPA00196"/>
<evidence type="ECO:0000313" key="5">
    <source>
        <dbReference type="Proteomes" id="UP000054144"/>
    </source>
</evidence>
<dbReference type="GO" id="GO:0006506">
    <property type="term" value="P:GPI anchor biosynthetic process"/>
    <property type="evidence" value="ECO:0007669"/>
    <property type="project" value="UniProtKB-UniPathway"/>
</dbReference>
<protein>
    <recommendedName>
        <fullName evidence="2">N-acetylglucosaminylphosphatidylinositol deacetylase</fullName>
        <ecNumber evidence="2">3.5.1.89</ecNumber>
    </recommendedName>
</protein>
<gene>
    <name evidence="4" type="ORF">FISHEDRAFT_44422</name>
</gene>
<dbReference type="PANTHER" id="PTHR12993:SF11">
    <property type="entry name" value="N-ACETYLGLUCOSAMINYL-PHOSPHATIDYLINOSITOL DE-N-ACETYLASE"/>
    <property type="match status" value="1"/>
</dbReference>
<dbReference type="SUPFAM" id="SSF102588">
    <property type="entry name" value="LmbE-like"/>
    <property type="match status" value="1"/>
</dbReference>
<reference evidence="4 5" key="1">
    <citation type="journal article" date="2015" name="Fungal Genet. Biol.">
        <title>Evolution of novel wood decay mechanisms in Agaricales revealed by the genome sequences of Fistulina hepatica and Cylindrobasidium torrendii.</title>
        <authorList>
            <person name="Floudas D."/>
            <person name="Held B.W."/>
            <person name="Riley R."/>
            <person name="Nagy L.G."/>
            <person name="Koehler G."/>
            <person name="Ransdell A.S."/>
            <person name="Younus H."/>
            <person name="Chow J."/>
            <person name="Chiniquy J."/>
            <person name="Lipzen A."/>
            <person name="Tritt A."/>
            <person name="Sun H."/>
            <person name="Haridas S."/>
            <person name="LaButti K."/>
            <person name="Ohm R.A."/>
            <person name="Kues U."/>
            <person name="Blanchette R.A."/>
            <person name="Grigoriev I.V."/>
            <person name="Minto R.E."/>
            <person name="Hibbett D.S."/>
        </authorList>
    </citation>
    <scope>NUCLEOTIDE SEQUENCE [LARGE SCALE GENOMIC DNA]</scope>
    <source>
        <strain evidence="4 5">ATCC 64428</strain>
    </source>
</reference>
<feature type="signal peptide" evidence="3">
    <location>
        <begin position="1"/>
        <end position="24"/>
    </location>
</feature>
<dbReference type="GO" id="GO:0016020">
    <property type="term" value="C:membrane"/>
    <property type="evidence" value="ECO:0007669"/>
    <property type="project" value="GOC"/>
</dbReference>
<dbReference type="Proteomes" id="UP000054144">
    <property type="component" value="Unassembled WGS sequence"/>
</dbReference>
<dbReference type="InterPro" id="IPR003737">
    <property type="entry name" value="GlcNAc_PI_deacetylase-related"/>
</dbReference>
<dbReference type="AlphaFoldDB" id="A0A0D7ABV3"/>
<accession>A0A0D7ABV3</accession>
<comment type="similarity">
    <text evidence="1">Belongs to the PIGL family.</text>
</comment>
<evidence type="ECO:0000256" key="1">
    <source>
        <dbReference type="ARBA" id="ARBA00006066"/>
    </source>
</evidence>
<organism evidence="4 5">
    <name type="scientific">Fistulina hepatica ATCC 64428</name>
    <dbReference type="NCBI Taxonomy" id="1128425"/>
    <lineage>
        <taxon>Eukaryota</taxon>
        <taxon>Fungi</taxon>
        <taxon>Dikarya</taxon>
        <taxon>Basidiomycota</taxon>
        <taxon>Agaricomycotina</taxon>
        <taxon>Agaricomycetes</taxon>
        <taxon>Agaricomycetidae</taxon>
        <taxon>Agaricales</taxon>
        <taxon>Fistulinaceae</taxon>
        <taxon>Fistulina</taxon>
    </lineage>
</organism>
<dbReference type="GO" id="GO:0000225">
    <property type="term" value="F:N-acetylglucosaminylphosphatidylinositol deacetylase activity"/>
    <property type="evidence" value="ECO:0007669"/>
    <property type="project" value="UniProtKB-EC"/>
</dbReference>
<evidence type="ECO:0000256" key="2">
    <source>
        <dbReference type="ARBA" id="ARBA00012176"/>
    </source>
</evidence>
<name>A0A0D7ABV3_9AGAR</name>
<dbReference type="Pfam" id="PF02585">
    <property type="entry name" value="PIG-L"/>
    <property type="match status" value="1"/>
</dbReference>
<dbReference type="EMBL" id="KN881914">
    <property type="protein sequence ID" value="KIY47889.1"/>
    <property type="molecule type" value="Genomic_DNA"/>
</dbReference>
<dbReference type="EC" id="3.5.1.89" evidence="2"/>